<feature type="coiled-coil region" evidence="1">
    <location>
        <begin position="510"/>
        <end position="537"/>
    </location>
</feature>
<dbReference type="PANTHER" id="PTHR33924">
    <property type="entry name" value="CATION-TRANSPORTING ATPASE"/>
    <property type="match status" value="1"/>
</dbReference>
<dbReference type="STRING" id="51240.A0A2I4EQN6"/>
<protein>
    <submittedName>
        <fullName evidence="4">Uncharacterized protein LOC108991772 isoform X1</fullName>
    </submittedName>
</protein>
<evidence type="ECO:0000256" key="1">
    <source>
        <dbReference type="SAM" id="Coils"/>
    </source>
</evidence>
<evidence type="ECO:0000313" key="4">
    <source>
        <dbReference type="RefSeq" id="XP_018821703.1"/>
    </source>
</evidence>
<dbReference type="KEGG" id="jre:108991772"/>
<feature type="region of interest" description="Disordered" evidence="2">
    <location>
        <begin position="300"/>
        <end position="325"/>
    </location>
</feature>
<dbReference type="AlphaFoldDB" id="A0A2I4EQN6"/>
<dbReference type="RefSeq" id="XP_018821703.1">
    <property type="nucleotide sequence ID" value="XM_018966158.2"/>
</dbReference>
<feature type="compositionally biased region" description="Basic and acidic residues" evidence="2">
    <location>
        <begin position="13"/>
        <end position="41"/>
    </location>
</feature>
<evidence type="ECO:0000256" key="2">
    <source>
        <dbReference type="SAM" id="MobiDB-lite"/>
    </source>
</evidence>
<reference evidence="4" key="1">
    <citation type="submission" date="2025-08" db="UniProtKB">
        <authorList>
            <consortium name="RefSeq"/>
        </authorList>
    </citation>
    <scope>IDENTIFICATION</scope>
    <source>
        <tissue evidence="4">Leaves</tissue>
    </source>
</reference>
<name>A0A2I4EQN6_JUGRE</name>
<accession>A0A2I4EQN6</accession>
<dbReference type="FunCoup" id="A0A2I4EQN6">
    <property type="interactions" value="679"/>
</dbReference>
<organism evidence="3 4">
    <name type="scientific">Juglans regia</name>
    <name type="common">English walnut</name>
    <dbReference type="NCBI Taxonomy" id="51240"/>
    <lineage>
        <taxon>Eukaryota</taxon>
        <taxon>Viridiplantae</taxon>
        <taxon>Streptophyta</taxon>
        <taxon>Embryophyta</taxon>
        <taxon>Tracheophyta</taxon>
        <taxon>Spermatophyta</taxon>
        <taxon>Magnoliopsida</taxon>
        <taxon>eudicotyledons</taxon>
        <taxon>Gunneridae</taxon>
        <taxon>Pentapetalae</taxon>
        <taxon>rosids</taxon>
        <taxon>fabids</taxon>
        <taxon>Fagales</taxon>
        <taxon>Juglandaceae</taxon>
        <taxon>Juglans</taxon>
    </lineage>
</organism>
<dbReference type="Gramene" id="Jr07_38900_p1">
    <property type="protein sequence ID" value="cds.Jr07_38900_p1"/>
    <property type="gene ID" value="Jr07_38900"/>
</dbReference>
<keyword evidence="3" id="KW-1185">Reference proteome</keyword>
<dbReference type="GeneID" id="108991772"/>
<feature type="compositionally biased region" description="Low complexity" evidence="2">
    <location>
        <begin position="404"/>
        <end position="420"/>
    </location>
</feature>
<dbReference type="PANTHER" id="PTHR33924:SF5">
    <property type="entry name" value="CATION-TRANSPORTING ATPASE"/>
    <property type="match status" value="1"/>
</dbReference>
<feature type="compositionally biased region" description="Polar residues" evidence="2">
    <location>
        <begin position="300"/>
        <end position="317"/>
    </location>
</feature>
<keyword evidence="1" id="KW-0175">Coiled coil</keyword>
<gene>
    <name evidence="4" type="primary">LOC108991772</name>
</gene>
<sequence>MEDQRHSFLIPRSDSKIMGEKRSSAGLRDKDDSSRGRVKMRDLESVCRSEGIKTHYKKSLKNKESSDQFQFGEEEMSQVTEVPVTLDLDASQAEKTGRNSFPLAVNLAPRPLDLNTEVCVAEDSACGDGQCAENSNPPSLYRKRERVHDGKCLTSRGIGFDLNAEDVSSSVSPETSCYPSKIHGQLKSRDVSECESSLGQLREKDPKRRWEEMKQNGFLSSSYGGIPMPKQRVKKSKNDMIKKRMELAKREQVDRFTKIAAPSGLLNELNPGIINHVRNRKQVHSIIEALVRSEQLENGNIRSKQTAHQRSGTTESGNRMDPENINDSRIHPVTFSHKDGHLNTLSGIRQTGVYTMPMNKYSQSIVEGKCGRNELSMVERVCGKSHISHFTPLSEDNTPELKVSSSSQASENASSSSNEDSANFASTVKAASVASQWLELLHQDIQGRLSALRRSRKRVRAVISTELPFLISKEFSSSQVVTPYVMRNSIDEFSNSATADMHRARWNTLFDQMDKALSEEEKQLESWLNQVKEMQLHCEQGLQHVNWNAAFGLKQLGTSENDSRSRQLDGSDRELAVMAAAASIYSTSNFLLSENVSCF</sequence>
<proteinExistence type="predicted"/>
<feature type="region of interest" description="Disordered" evidence="2">
    <location>
        <begin position="389"/>
        <end position="420"/>
    </location>
</feature>
<feature type="region of interest" description="Disordered" evidence="2">
    <location>
        <begin position="1"/>
        <end position="41"/>
    </location>
</feature>
<dbReference type="OrthoDB" id="1930341at2759"/>
<dbReference type="Proteomes" id="UP000235220">
    <property type="component" value="Chromosome 7"/>
</dbReference>
<evidence type="ECO:0000313" key="3">
    <source>
        <dbReference type="Proteomes" id="UP000235220"/>
    </source>
</evidence>